<evidence type="ECO:0000313" key="6">
    <source>
        <dbReference type="EMBL" id="KAH6894242.1"/>
    </source>
</evidence>
<dbReference type="PANTHER" id="PTHR10578">
    <property type="entry name" value="S -2-HYDROXY-ACID OXIDASE-RELATED"/>
    <property type="match status" value="1"/>
</dbReference>
<dbReference type="EMBL" id="JAGPYM010000005">
    <property type="protein sequence ID" value="KAH6894242.1"/>
    <property type="molecule type" value="Genomic_DNA"/>
</dbReference>
<sequence length="504" mass="55058">MTQTLAFTDVSQHDKTDDIWIVVNGSVYDMTDFAPVHPGGPDIIYRYAGRDASDMCNAVHAPSLIRKSLDEKFHIGDIDPSSIPEKNETSAEDTNGSNGSHAVPLVQPDAPDKDTAKPPLSSIINLYDFEHAAAKTISKKSWAYISSASNDCITRDANVDFLQRIWFRPSVMRDVSTINTKTRLFGCDLDFPVYVTPMGGVKSAGVEGELALAKGAAEAGVVQCIATPSAYPYAEVIEATAEQAFFQLYVLKDRARCEMLVKMVTQSPKIKAIFVTADSPVISKREEDERAKPEDLIPTSNDGQPTLKKDWKGAGMARQAASFIDPSLEWEDVAWLRTLTSLPIVVKGIQRWEDAKLAMEHGCEGIVLSNHGGRAADTAQPAILLLLELHMNCPEVFQSMEVLIDGGFRRGSDAVKAICLGASAVGVGRPLFYAVNYGTDGVAHALNIVRDEMETAMRLCGISDLMKHASPEYVNTSDIDKYVIRGGHPYARKILKRGDNIGNY</sequence>
<evidence type="ECO:0000259" key="5">
    <source>
        <dbReference type="PROSITE" id="PS51349"/>
    </source>
</evidence>
<feature type="compositionally biased region" description="Basic and acidic residues" evidence="3">
    <location>
        <begin position="285"/>
        <end position="295"/>
    </location>
</feature>
<evidence type="ECO:0000256" key="2">
    <source>
        <dbReference type="ARBA" id="ARBA00023002"/>
    </source>
</evidence>
<dbReference type="PROSITE" id="PS51349">
    <property type="entry name" value="FMN_HYDROXY_ACID_DH_2"/>
    <property type="match status" value="1"/>
</dbReference>
<evidence type="ECO:0000256" key="3">
    <source>
        <dbReference type="SAM" id="MobiDB-lite"/>
    </source>
</evidence>
<dbReference type="SMART" id="SM01117">
    <property type="entry name" value="Cyt-b5"/>
    <property type="match status" value="1"/>
</dbReference>
<gene>
    <name evidence="6" type="ORF">B0T10DRAFT_589747</name>
</gene>
<keyword evidence="2" id="KW-0560">Oxidoreductase</keyword>
<dbReference type="PRINTS" id="PR00363">
    <property type="entry name" value="CYTOCHROMEB5"/>
</dbReference>
<dbReference type="Gene3D" id="3.10.120.10">
    <property type="entry name" value="Cytochrome b5-like heme/steroid binding domain"/>
    <property type="match status" value="1"/>
</dbReference>
<comment type="cofactor">
    <cofactor evidence="1">
        <name>FMN</name>
        <dbReference type="ChEBI" id="CHEBI:58210"/>
    </cofactor>
</comment>
<dbReference type="Pfam" id="PF01070">
    <property type="entry name" value="FMN_dh"/>
    <property type="match status" value="1"/>
</dbReference>
<accession>A0A9P9AS99</accession>
<dbReference type="SUPFAM" id="SSF55856">
    <property type="entry name" value="Cytochrome b5-like heme/steroid binding domain"/>
    <property type="match status" value="1"/>
</dbReference>
<dbReference type="GO" id="GO:0016491">
    <property type="term" value="F:oxidoreductase activity"/>
    <property type="evidence" value="ECO:0007669"/>
    <property type="project" value="UniProtKB-KW"/>
</dbReference>
<feature type="region of interest" description="Disordered" evidence="3">
    <location>
        <begin position="285"/>
        <end position="305"/>
    </location>
</feature>
<feature type="region of interest" description="Disordered" evidence="3">
    <location>
        <begin position="76"/>
        <end position="117"/>
    </location>
</feature>
<dbReference type="Gene3D" id="3.20.20.70">
    <property type="entry name" value="Aldolase class I"/>
    <property type="match status" value="1"/>
</dbReference>
<evidence type="ECO:0000256" key="1">
    <source>
        <dbReference type="ARBA" id="ARBA00001917"/>
    </source>
</evidence>
<dbReference type="InterPro" id="IPR037396">
    <property type="entry name" value="FMN_HAD"/>
</dbReference>
<proteinExistence type="predicted"/>
<name>A0A9P9AS99_9HYPO</name>
<dbReference type="InterPro" id="IPR001199">
    <property type="entry name" value="Cyt_B5-like_heme/steroid-bd"/>
</dbReference>
<dbReference type="PROSITE" id="PS50255">
    <property type="entry name" value="CYTOCHROME_B5_2"/>
    <property type="match status" value="1"/>
</dbReference>
<comment type="caution">
    <text evidence="6">The sequence shown here is derived from an EMBL/GenBank/DDBJ whole genome shotgun (WGS) entry which is preliminary data.</text>
</comment>
<evidence type="ECO:0000259" key="4">
    <source>
        <dbReference type="PROSITE" id="PS50255"/>
    </source>
</evidence>
<reference evidence="6 7" key="1">
    <citation type="journal article" date="2021" name="Nat. Commun.">
        <title>Genetic determinants of endophytism in the Arabidopsis root mycobiome.</title>
        <authorList>
            <person name="Mesny F."/>
            <person name="Miyauchi S."/>
            <person name="Thiergart T."/>
            <person name="Pickel B."/>
            <person name="Atanasova L."/>
            <person name="Karlsson M."/>
            <person name="Huettel B."/>
            <person name="Barry K.W."/>
            <person name="Haridas S."/>
            <person name="Chen C."/>
            <person name="Bauer D."/>
            <person name="Andreopoulos W."/>
            <person name="Pangilinan J."/>
            <person name="LaButti K."/>
            <person name="Riley R."/>
            <person name="Lipzen A."/>
            <person name="Clum A."/>
            <person name="Drula E."/>
            <person name="Henrissat B."/>
            <person name="Kohler A."/>
            <person name="Grigoriev I.V."/>
            <person name="Martin F.M."/>
            <person name="Hacquard S."/>
        </authorList>
    </citation>
    <scope>NUCLEOTIDE SEQUENCE [LARGE SCALE GENOMIC DNA]</scope>
    <source>
        <strain evidence="6 7">MPI-CAGE-CH-0241</strain>
    </source>
</reference>
<feature type="domain" description="Cytochrome b5 heme-binding" evidence="4">
    <location>
        <begin position="2"/>
        <end position="79"/>
    </location>
</feature>
<dbReference type="Proteomes" id="UP000777438">
    <property type="component" value="Unassembled WGS sequence"/>
</dbReference>
<organism evidence="6 7">
    <name type="scientific">Thelonectria olida</name>
    <dbReference type="NCBI Taxonomy" id="1576542"/>
    <lineage>
        <taxon>Eukaryota</taxon>
        <taxon>Fungi</taxon>
        <taxon>Dikarya</taxon>
        <taxon>Ascomycota</taxon>
        <taxon>Pezizomycotina</taxon>
        <taxon>Sordariomycetes</taxon>
        <taxon>Hypocreomycetidae</taxon>
        <taxon>Hypocreales</taxon>
        <taxon>Nectriaceae</taxon>
        <taxon>Thelonectria</taxon>
    </lineage>
</organism>
<dbReference type="InterPro" id="IPR000262">
    <property type="entry name" value="FMN-dep_DH"/>
</dbReference>
<keyword evidence="7" id="KW-1185">Reference proteome</keyword>
<protein>
    <submittedName>
        <fullName evidence="6">Mitochondrial cytochrome b2</fullName>
    </submittedName>
</protein>
<evidence type="ECO:0000313" key="7">
    <source>
        <dbReference type="Proteomes" id="UP000777438"/>
    </source>
</evidence>
<feature type="domain" description="FMN hydroxy acid dehydrogenase" evidence="5">
    <location>
        <begin position="118"/>
        <end position="478"/>
    </location>
</feature>
<dbReference type="InterPro" id="IPR013785">
    <property type="entry name" value="Aldolase_TIM"/>
</dbReference>
<dbReference type="AlphaFoldDB" id="A0A9P9AS99"/>
<dbReference type="OrthoDB" id="1925334at2759"/>
<dbReference type="InterPro" id="IPR036400">
    <property type="entry name" value="Cyt_B5-like_heme/steroid_sf"/>
</dbReference>
<dbReference type="Pfam" id="PF00173">
    <property type="entry name" value="Cyt-b5"/>
    <property type="match status" value="1"/>
</dbReference>
<dbReference type="SUPFAM" id="SSF51395">
    <property type="entry name" value="FMN-linked oxidoreductases"/>
    <property type="match status" value="1"/>
</dbReference>
<dbReference type="PANTHER" id="PTHR10578:SF104">
    <property type="entry name" value="CYTOCHROME B2, MITOCHONDRIAL-RELATED"/>
    <property type="match status" value="1"/>
</dbReference>